<dbReference type="AlphaFoldDB" id="A0A8H3FAM0"/>
<sequence length="553" mass="62909">MEHREVNPGMASSQEDDNGFYPLQRQTRDAISSPARNTEHIFHSTPGNYDYLDGRSFNYSEVINATPQASQSSFNQLYVPETPGGRIYGLDPHRDNPFTNGVYPPRSIRRGRGIDLVDESPTPPRRQRSPSPPMDVQRFWPAQTRLEHNLREDRFHQPNEYRGEWQPTPYPDRSSSLPPETSITGNSSAQPDVELGTWTQWMGQIVWMSYPLPGIQPSVVINQDNRVIPAWCPGPAAPINPWMDESQFVNFHPSPEREPVRENAHERAAYEQGFQPIRRSFVIDNWKLFWRAVARKRGVYLKGFDEHPGRVVANLRQYANVLQELGFKQQHGGIRLIRTMTRFRGIIIDHSYVAEYHDADEELVQPENAPAFQPSTVYNSFQSNFLNNTQMPMPATTPQENVSTNMTPGAALITYHQHSTLAITRNDSRQVLNDDDIDPPVEIEEAEVDLFHPLPTMEMLRRAFSSISTSIRQWHASDERLDSFERWCVEGNAEREIAAMEQQTFPNHVTGGSELQSTTATGSGTSSSGATEAENQQLVAGRGRRRGGTMFHW</sequence>
<feature type="compositionally biased region" description="Low complexity" evidence="1">
    <location>
        <begin position="517"/>
        <end position="534"/>
    </location>
</feature>
<evidence type="ECO:0000313" key="2">
    <source>
        <dbReference type="EMBL" id="CAF9922481.1"/>
    </source>
</evidence>
<name>A0A8H3FAM0_9LECA</name>
<proteinExistence type="predicted"/>
<accession>A0A8H3FAM0</accession>
<feature type="region of interest" description="Disordered" evidence="1">
    <location>
        <begin position="507"/>
        <end position="553"/>
    </location>
</feature>
<gene>
    <name evidence="2" type="ORF">GOMPHAMPRED_002573</name>
</gene>
<feature type="compositionally biased region" description="Polar residues" evidence="1">
    <location>
        <begin position="173"/>
        <end position="190"/>
    </location>
</feature>
<comment type="caution">
    <text evidence="2">The sequence shown here is derived from an EMBL/GenBank/DDBJ whole genome shotgun (WGS) entry which is preliminary data.</text>
</comment>
<protein>
    <submittedName>
        <fullName evidence="2">Uncharacterized protein</fullName>
    </submittedName>
</protein>
<organism evidence="2 3">
    <name type="scientific">Gomphillus americanus</name>
    <dbReference type="NCBI Taxonomy" id="1940652"/>
    <lineage>
        <taxon>Eukaryota</taxon>
        <taxon>Fungi</taxon>
        <taxon>Dikarya</taxon>
        <taxon>Ascomycota</taxon>
        <taxon>Pezizomycotina</taxon>
        <taxon>Lecanoromycetes</taxon>
        <taxon>OSLEUM clade</taxon>
        <taxon>Ostropomycetidae</taxon>
        <taxon>Ostropales</taxon>
        <taxon>Graphidaceae</taxon>
        <taxon>Gomphilloideae</taxon>
        <taxon>Gomphillus</taxon>
    </lineage>
</organism>
<feature type="compositionally biased region" description="Basic and acidic residues" evidence="1">
    <location>
        <begin position="154"/>
        <end position="163"/>
    </location>
</feature>
<dbReference type="EMBL" id="CAJPDQ010000018">
    <property type="protein sequence ID" value="CAF9922481.1"/>
    <property type="molecule type" value="Genomic_DNA"/>
</dbReference>
<evidence type="ECO:0000256" key="1">
    <source>
        <dbReference type="SAM" id="MobiDB-lite"/>
    </source>
</evidence>
<reference evidence="2" key="1">
    <citation type="submission" date="2021-03" db="EMBL/GenBank/DDBJ databases">
        <authorList>
            <person name="Tagirdzhanova G."/>
        </authorList>
    </citation>
    <scope>NUCLEOTIDE SEQUENCE</scope>
</reference>
<feature type="region of interest" description="Disordered" evidence="1">
    <location>
        <begin position="91"/>
        <end position="139"/>
    </location>
</feature>
<feature type="region of interest" description="Disordered" evidence="1">
    <location>
        <begin position="154"/>
        <end position="191"/>
    </location>
</feature>
<dbReference type="Proteomes" id="UP000664169">
    <property type="component" value="Unassembled WGS sequence"/>
</dbReference>
<keyword evidence="3" id="KW-1185">Reference proteome</keyword>
<feature type="region of interest" description="Disordered" evidence="1">
    <location>
        <begin position="1"/>
        <end position="42"/>
    </location>
</feature>
<evidence type="ECO:0000313" key="3">
    <source>
        <dbReference type="Proteomes" id="UP000664169"/>
    </source>
</evidence>